<evidence type="ECO:0000259" key="1">
    <source>
        <dbReference type="Pfam" id="PF05233"/>
    </source>
</evidence>
<dbReference type="Pfam" id="PF07879">
    <property type="entry name" value="PHB_acc_N"/>
    <property type="match status" value="1"/>
</dbReference>
<dbReference type="GO" id="GO:0006355">
    <property type="term" value="P:regulation of DNA-templated transcription"/>
    <property type="evidence" value="ECO:0007669"/>
    <property type="project" value="InterPro"/>
</dbReference>
<feature type="domain" description="PHB accumulation regulatory" evidence="1">
    <location>
        <begin position="69"/>
        <end position="108"/>
    </location>
</feature>
<comment type="caution">
    <text evidence="3">The sequence shown here is derived from an EMBL/GenBank/DDBJ whole genome shotgun (WGS) entry which is preliminary data.</text>
</comment>
<dbReference type="Pfam" id="PF05233">
    <property type="entry name" value="PHB_acc"/>
    <property type="match status" value="1"/>
</dbReference>
<gene>
    <name evidence="3" type="primary">phaR</name>
    <name evidence="3" type="ORF">JAZ04_04185</name>
</gene>
<evidence type="ECO:0000259" key="2">
    <source>
        <dbReference type="Pfam" id="PF07879"/>
    </source>
</evidence>
<reference evidence="3" key="1">
    <citation type="journal article" date="2021" name="Proc. Natl. Acad. Sci. U.S.A.">
        <title>Global biogeography of chemosynthetic symbionts reveals both localized and globally distributed symbiont groups. .</title>
        <authorList>
            <person name="Osvatic J.T."/>
            <person name="Wilkins L.G.E."/>
            <person name="Leibrecht L."/>
            <person name="Leray M."/>
            <person name="Zauner S."/>
            <person name="Polzin J."/>
            <person name="Camacho Y."/>
            <person name="Gros O."/>
            <person name="van Gils J.A."/>
            <person name="Eisen J.A."/>
            <person name="Petersen J.M."/>
            <person name="Yuen B."/>
        </authorList>
    </citation>
    <scope>NUCLEOTIDE SEQUENCE</scope>
    <source>
        <strain evidence="3">MAGL173</strain>
    </source>
</reference>
<accession>A0A9E4N017</accession>
<dbReference type="AlphaFoldDB" id="A0A9E4N017"/>
<protein>
    <submittedName>
        <fullName evidence="3">Polyhydroxyalkanoate synthesis repressor PhaR</fullName>
    </submittedName>
</protein>
<proteinExistence type="predicted"/>
<dbReference type="NCBIfam" id="TIGR01848">
    <property type="entry name" value="PHA_reg_PhaR"/>
    <property type="match status" value="1"/>
</dbReference>
<dbReference type="InterPro" id="IPR012909">
    <property type="entry name" value="PHA_DNA-bd_N"/>
</dbReference>
<feature type="domain" description="PHA accumulation regulator DNA-binding N-terminal" evidence="2">
    <location>
        <begin position="5"/>
        <end position="64"/>
    </location>
</feature>
<evidence type="ECO:0000313" key="3">
    <source>
        <dbReference type="EMBL" id="MCG7938044.1"/>
    </source>
</evidence>
<sequence length="151" mass="17277">MSDRLIKKYPNRRLYDTEQSKYITLSQLRQLIVGGELIKVIDSTTEDDITRTILLQIILESESGGNPLFTANMLSQIIRFYGGTLQGIFGNYLEQSLGMFTTQQEQIRKNMGEDPFTAMTNLAQNNMKLWTDMQKDFFSAAGFSSPKKEEK</sequence>
<evidence type="ECO:0000313" key="4">
    <source>
        <dbReference type="Proteomes" id="UP000886687"/>
    </source>
</evidence>
<name>A0A9E4N017_9GAMM</name>
<dbReference type="EMBL" id="JAEPDI010000001">
    <property type="protein sequence ID" value="MCG7938044.1"/>
    <property type="molecule type" value="Genomic_DNA"/>
</dbReference>
<dbReference type="InterPro" id="IPR007897">
    <property type="entry name" value="PHB_accumulat"/>
</dbReference>
<dbReference type="Proteomes" id="UP000886687">
    <property type="component" value="Unassembled WGS sequence"/>
</dbReference>
<organism evidence="3 4">
    <name type="scientific">Candidatus Thiodiazotropha lotti</name>
    <dbReference type="NCBI Taxonomy" id="2792787"/>
    <lineage>
        <taxon>Bacteria</taxon>
        <taxon>Pseudomonadati</taxon>
        <taxon>Pseudomonadota</taxon>
        <taxon>Gammaproteobacteria</taxon>
        <taxon>Chromatiales</taxon>
        <taxon>Sedimenticolaceae</taxon>
        <taxon>Candidatus Thiodiazotropha</taxon>
    </lineage>
</organism>
<dbReference type="InterPro" id="IPR010134">
    <property type="entry name" value="PHA_reg_PhaR"/>
</dbReference>